<dbReference type="Pfam" id="PF00072">
    <property type="entry name" value="Response_reg"/>
    <property type="match status" value="1"/>
</dbReference>
<comment type="caution">
    <text evidence="10">The sequence shown here is derived from an EMBL/GenBank/DDBJ whole genome shotgun (WGS) entry which is preliminary data.</text>
</comment>
<evidence type="ECO:0000313" key="11">
    <source>
        <dbReference type="Proteomes" id="UP000663814"/>
    </source>
</evidence>
<keyword evidence="1 6" id="KW-0597">Phosphoprotein</keyword>
<reference evidence="10 11" key="2">
    <citation type="submission" date="2021-08" db="EMBL/GenBank/DDBJ databases">
        <title>Rheinheimera aquimaris sp. nov., isolated from seawater of the East Sea in Korea.</title>
        <authorList>
            <person name="Kim K.H."/>
            <person name="Wenting R."/>
            <person name="Kim K.R."/>
            <person name="Jeon C.O."/>
        </authorList>
    </citation>
    <scope>NUCLEOTIDE SEQUENCE [LARGE SCALE GENOMIC DNA]</scope>
    <source>
        <strain evidence="10 11">MA-13</strain>
    </source>
</reference>
<protein>
    <submittedName>
        <fullName evidence="10">Response regulator transcription factor</fullName>
    </submittedName>
</protein>
<dbReference type="InterPro" id="IPR036388">
    <property type="entry name" value="WH-like_DNA-bd_sf"/>
</dbReference>
<keyword evidence="11" id="KW-1185">Reference proteome</keyword>
<feature type="domain" description="Response regulatory" evidence="8">
    <location>
        <begin position="8"/>
        <end position="123"/>
    </location>
</feature>
<evidence type="ECO:0000256" key="4">
    <source>
        <dbReference type="ARBA" id="ARBA00023125"/>
    </source>
</evidence>
<evidence type="ECO:0000256" key="7">
    <source>
        <dbReference type="PROSITE-ProRule" id="PRU01091"/>
    </source>
</evidence>
<feature type="DNA-binding region" description="OmpR/PhoB-type" evidence="7">
    <location>
        <begin position="131"/>
        <end position="228"/>
    </location>
</feature>
<dbReference type="InterPro" id="IPR001867">
    <property type="entry name" value="OmpR/PhoB-type_DNA-bd"/>
</dbReference>
<dbReference type="Pfam" id="PF00486">
    <property type="entry name" value="Trans_reg_C"/>
    <property type="match status" value="1"/>
</dbReference>
<proteinExistence type="predicted"/>
<dbReference type="Proteomes" id="UP000663814">
    <property type="component" value="Unassembled WGS sequence"/>
</dbReference>
<dbReference type="InterPro" id="IPR011006">
    <property type="entry name" value="CheY-like_superfamily"/>
</dbReference>
<dbReference type="PANTHER" id="PTHR48111:SF22">
    <property type="entry name" value="REGULATOR OF RPOS"/>
    <property type="match status" value="1"/>
</dbReference>
<sequence length="231" mass="26234">MNKPAALQLLLIEDELSIAKNIASYMEQKGHIFDYASNGKQGLALALQQYYDLIILDLNLPGMDGLQVCQQIRQQADRHIPLLMLTARDSINDKLAGFTVGTDDYLTKPFSLQELEVRCLALCRRHLLQQQHIITLGPLVLDKQRRIAKRDGQPLALNAMGYNILLRLAEAYPQVVSRSELSQHLWRDEPTESDALRSHIYQLRNVLDKPFAYPLLKTVFGVGFTLEITPQ</sequence>
<keyword evidence="3" id="KW-0805">Transcription regulation</keyword>
<dbReference type="Gene3D" id="3.40.50.2300">
    <property type="match status" value="1"/>
</dbReference>
<dbReference type="PANTHER" id="PTHR48111">
    <property type="entry name" value="REGULATOR OF RPOS"/>
    <property type="match status" value="1"/>
</dbReference>
<evidence type="ECO:0000259" key="8">
    <source>
        <dbReference type="PROSITE" id="PS50110"/>
    </source>
</evidence>
<evidence type="ECO:0000259" key="9">
    <source>
        <dbReference type="PROSITE" id="PS51755"/>
    </source>
</evidence>
<evidence type="ECO:0000256" key="2">
    <source>
        <dbReference type="ARBA" id="ARBA00023012"/>
    </source>
</evidence>
<reference evidence="10 11" key="1">
    <citation type="submission" date="2020-12" db="EMBL/GenBank/DDBJ databases">
        <authorList>
            <person name="Ruan W."/>
            <person name="Khan S.A."/>
            <person name="Jeon C.O."/>
        </authorList>
    </citation>
    <scope>NUCLEOTIDE SEQUENCE [LARGE SCALE GENOMIC DNA]</scope>
    <source>
        <strain evidence="10 11">MA-13</strain>
    </source>
</reference>
<evidence type="ECO:0000256" key="6">
    <source>
        <dbReference type="PROSITE-ProRule" id="PRU00169"/>
    </source>
</evidence>
<dbReference type="Gene3D" id="6.10.250.690">
    <property type="match status" value="1"/>
</dbReference>
<dbReference type="SMART" id="SM00862">
    <property type="entry name" value="Trans_reg_C"/>
    <property type="match status" value="1"/>
</dbReference>
<evidence type="ECO:0000313" key="10">
    <source>
        <dbReference type="EMBL" id="MBZ9610429.1"/>
    </source>
</evidence>
<dbReference type="InterPro" id="IPR001789">
    <property type="entry name" value="Sig_transdc_resp-reg_receiver"/>
</dbReference>
<dbReference type="Gene3D" id="1.10.10.10">
    <property type="entry name" value="Winged helix-like DNA-binding domain superfamily/Winged helix DNA-binding domain"/>
    <property type="match status" value="1"/>
</dbReference>
<keyword evidence="2" id="KW-0902">Two-component regulatory system</keyword>
<dbReference type="SUPFAM" id="SSF52172">
    <property type="entry name" value="CheY-like"/>
    <property type="match status" value="1"/>
</dbReference>
<dbReference type="EMBL" id="JAERPS020000001">
    <property type="protein sequence ID" value="MBZ9610429.1"/>
    <property type="molecule type" value="Genomic_DNA"/>
</dbReference>
<dbReference type="InterPro" id="IPR039420">
    <property type="entry name" value="WalR-like"/>
</dbReference>
<feature type="modified residue" description="4-aspartylphosphate" evidence="6">
    <location>
        <position position="57"/>
    </location>
</feature>
<keyword evidence="5" id="KW-0804">Transcription</keyword>
<evidence type="ECO:0000256" key="1">
    <source>
        <dbReference type="ARBA" id="ARBA00022553"/>
    </source>
</evidence>
<name>A0ABS7X4G2_9GAMM</name>
<dbReference type="CDD" id="cd00383">
    <property type="entry name" value="trans_reg_C"/>
    <property type="match status" value="1"/>
</dbReference>
<accession>A0ABS7X4G2</accession>
<feature type="domain" description="OmpR/PhoB-type" evidence="9">
    <location>
        <begin position="131"/>
        <end position="228"/>
    </location>
</feature>
<gene>
    <name evidence="10" type="ORF">I4W93_002345</name>
</gene>
<dbReference type="PROSITE" id="PS50110">
    <property type="entry name" value="RESPONSE_REGULATORY"/>
    <property type="match status" value="1"/>
</dbReference>
<keyword evidence="4 7" id="KW-0238">DNA-binding</keyword>
<dbReference type="SMART" id="SM00448">
    <property type="entry name" value="REC"/>
    <property type="match status" value="1"/>
</dbReference>
<dbReference type="RefSeq" id="WP_205310037.1">
    <property type="nucleotide sequence ID" value="NZ_JAERPS020000001.1"/>
</dbReference>
<dbReference type="PROSITE" id="PS51755">
    <property type="entry name" value="OMPR_PHOB"/>
    <property type="match status" value="1"/>
</dbReference>
<dbReference type="CDD" id="cd17574">
    <property type="entry name" value="REC_OmpR"/>
    <property type="match status" value="1"/>
</dbReference>
<evidence type="ECO:0000256" key="5">
    <source>
        <dbReference type="ARBA" id="ARBA00023163"/>
    </source>
</evidence>
<evidence type="ECO:0000256" key="3">
    <source>
        <dbReference type="ARBA" id="ARBA00023015"/>
    </source>
</evidence>
<organism evidence="10 11">
    <name type="scientific">Rheinheimera maricola</name>
    <dbReference type="NCBI Taxonomy" id="2793282"/>
    <lineage>
        <taxon>Bacteria</taxon>
        <taxon>Pseudomonadati</taxon>
        <taxon>Pseudomonadota</taxon>
        <taxon>Gammaproteobacteria</taxon>
        <taxon>Chromatiales</taxon>
        <taxon>Chromatiaceae</taxon>
        <taxon>Rheinheimera</taxon>
    </lineage>
</organism>